<evidence type="ECO:0000256" key="1">
    <source>
        <dbReference type="ARBA" id="ARBA00004514"/>
    </source>
</evidence>
<proteinExistence type="inferred from homology"/>
<dbReference type="PANTHER" id="PTHR34773">
    <property type="entry name" value="FLAGELLAR SECRETION CHAPERONE FLIS"/>
    <property type="match status" value="1"/>
</dbReference>
<dbReference type="GO" id="GO:0044780">
    <property type="term" value="P:bacterial-type flagellum assembly"/>
    <property type="evidence" value="ECO:0007669"/>
    <property type="project" value="InterPro"/>
</dbReference>
<keyword evidence="5" id="KW-0143">Chaperone</keyword>
<dbReference type="PIRSF" id="PIRSF039090">
    <property type="entry name" value="Flis"/>
    <property type="match status" value="1"/>
</dbReference>
<dbReference type="EMBL" id="LAZR01006807">
    <property type="protein sequence ID" value="KKM89503.1"/>
    <property type="molecule type" value="Genomic_DNA"/>
</dbReference>
<dbReference type="InterPro" id="IPR003713">
    <property type="entry name" value="FliS"/>
</dbReference>
<dbReference type="AlphaFoldDB" id="A0A0F9L7M5"/>
<protein>
    <recommendedName>
        <fullName evidence="7">Flagellar secretion chaperone FliS</fullName>
    </recommendedName>
</protein>
<evidence type="ECO:0000256" key="5">
    <source>
        <dbReference type="ARBA" id="ARBA00023186"/>
    </source>
</evidence>
<dbReference type="Gene3D" id="1.20.120.340">
    <property type="entry name" value="Flagellar protein FliS"/>
    <property type="match status" value="1"/>
</dbReference>
<dbReference type="GO" id="GO:0071973">
    <property type="term" value="P:bacterial-type flagellum-dependent cell motility"/>
    <property type="evidence" value="ECO:0007669"/>
    <property type="project" value="TreeGrafter"/>
</dbReference>
<dbReference type="PANTHER" id="PTHR34773:SF1">
    <property type="entry name" value="FLAGELLAR SECRETION CHAPERONE FLIS"/>
    <property type="match status" value="1"/>
</dbReference>
<dbReference type="SUPFAM" id="SSF101116">
    <property type="entry name" value="Flagellar export chaperone FliS"/>
    <property type="match status" value="1"/>
</dbReference>
<organism evidence="6">
    <name type="scientific">marine sediment metagenome</name>
    <dbReference type="NCBI Taxonomy" id="412755"/>
    <lineage>
        <taxon>unclassified sequences</taxon>
        <taxon>metagenomes</taxon>
        <taxon>ecological metagenomes</taxon>
    </lineage>
</organism>
<dbReference type="Pfam" id="PF02561">
    <property type="entry name" value="FliS"/>
    <property type="match status" value="1"/>
</dbReference>
<accession>A0A0F9L7M5</accession>
<evidence type="ECO:0000256" key="4">
    <source>
        <dbReference type="ARBA" id="ARBA00022795"/>
    </source>
</evidence>
<dbReference type="InterPro" id="IPR036584">
    <property type="entry name" value="FliS_sf"/>
</dbReference>
<comment type="caution">
    <text evidence="6">The sequence shown here is derived from an EMBL/GenBank/DDBJ whole genome shotgun (WGS) entry which is preliminary data.</text>
</comment>
<dbReference type="NCBIfam" id="TIGR00208">
    <property type="entry name" value="fliS"/>
    <property type="match status" value="1"/>
</dbReference>
<dbReference type="GO" id="GO:0005829">
    <property type="term" value="C:cytosol"/>
    <property type="evidence" value="ECO:0007669"/>
    <property type="project" value="UniProtKB-SubCell"/>
</dbReference>
<evidence type="ECO:0000313" key="6">
    <source>
        <dbReference type="EMBL" id="KKM89503.1"/>
    </source>
</evidence>
<evidence type="ECO:0000256" key="2">
    <source>
        <dbReference type="ARBA" id="ARBA00008787"/>
    </source>
</evidence>
<comment type="similarity">
    <text evidence="2">Belongs to the FliS family.</text>
</comment>
<dbReference type="CDD" id="cd16098">
    <property type="entry name" value="FliS"/>
    <property type="match status" value="1"/>
</dbReference>
<sequence>MVNKQALKGYGRGAVESELDYASPHRIIQMLMDGALSKMAIAKGCIARNDSEGRLRHITWAVNIISGLRASLDQQQGGDIAGNLDSLYDYMCNKLHEANINNVAKRLDEVIALLTEIKAGWDGIPPEFH</sequence>
<evidence type="ECO:0000256" key="3">
    <source>
        <dbReference type="ARBA" id="ARBA00022490"/>
    </source>
</evidence>
<reference evidence="6" key="1">
    <citation type="journal article" date="2015" name="Nature">
        <title>Complex archaea that bridge the gap between prokaryotes and eukaryotes.</title>
        <authorList>
            <person name="Spang A."/>
            <person name="Saw J.H."/>
            <person name="Jorgensen S.L."/>
            <person name="Zaremba-Niedzwiedzka K."/>
            <person name="Martijn J."/>
            <person name="Lind A.E."/>
            <person name="van Eijk R."/>
            <person name="Schleper C."/>
            <person name="Guy L."/>
            <person name="Ettema T.J."/>
        </authorList>
    </citation>
    <scope>NUCLEOTIDE SEQUENCE</scope>
</reference>
<gene>
    <name evidence="6" type="ORF">LCGC14_1248010</name>
</gene>
<keyword evidence="4" id="KW-1005">Bacterial flagellum biogenesis</keyword>
<keyword evidence="3" id="KW-0963">Cytoplasm</keyword>
<name>A0A0F9L7M5_9ZZZZ</name>
<comment type="subcellular location">
    <subcellularLocation>
        <location evidence="1">Cytoplasm</location>
        <location evidence="1">Cytosol</location>
    </subcellularLocation>
</comment>
<evidence type="ECO:0008006" key="7">
    <source>
        <dbReference type="Google" id="ProtNLM"/>
    </source>
</evidence>